<dbReference type="EMBL" id="QXFY01000194">
    <property type="protein sequence ID" value="KAE9352763.1"/>
    <property type="molecule type" value="Genomic_DNA"/>
</dbReference>
<dbReference type="Proteomes" id="UP000486351">
    <property type="component" value="Unassembled WGS sequence"/>
</dbReference>
<evidence type="ECO:0000313" key="3">
    <source>
        <dbReference type="Proteomes" id="UP000486351"/>
    </source>
</evidence>
<comment type="caution">
    <text evidence="2">The sequence shown here is derived from an EMBL/GenBank/DDBJ whole genome shotgun (WGS) entry which is preliminary data.</text>
</comment>
<evidence type="ECO:0000313" key="2">
    <source>
        <dbReference type="EMBL" id="KAE9352763.1"/>
    </source>
</evidence>
<organism evidence="2 3">
    <name type="scientific">Phytophthora fragariae</name>
    <dbReference type="NCBI Taxonomy" id="53985"/>
    <lineage>
        <taxon>Eukaryota</taxon>
        <taxon>Sar</taxon>
        <taxon>Stramenopiles</taxon>
        <taxon>Oomycota</taxon>
        <taxon>Peronosporomycetes</taxon>
        <taxon>Peronosporales</taxon>
        <taxon>Peronosporaceae</taxon>
        <taxon>Phytophthora</taxon>
    </lineage>
</organism>
<feature type="region of interest" description="Disordered" evidence="1">
    <location>
        <begin position="31"/>
        <end position="196"/>
    </location>
</feature>
<accession>A0A6G0S9C0</accession>
<name>A0A6G0S9C0_9STRA</name>
<evidence type="ECO:0000256" key="1">
    <source>
        <dbReference type="SAM" id="MobiDB-lite"/>
    </source>
</evidence>
<proteinExistence type="predicted"/>
<gene>
    <name evidence="2" type="ORF">PF008_g5323</name>
</gene>
<reference evidence="2 3" key="1">
    <citation type="submission" date="2018-09" db="EMBL/GenBank/DDBJ databases">
        <title>Genomic investigation of the strawberry pathogen Phytophthora fragariae indicates pathogenicity is determined by transcriptional variation in three key races.</title>
        <authorList>
            <person name="Adams T.M."/>
            <person name="Armitage A.D."/>
            <person name="Sobczyk M.K."/>
            <person name="Bates H.J."/>
            <person name="Dunwell J.M."/>
            <person name="Nellist C.F."/>
            <person name="Harrison R.J."/>
        </authorList>
    </citation>
    <scope>NUCLEOTIDE SEQUENCE [LARGE SCALE GENOMIC DNA]</scope>
    <source>
        <strain evidence="2 3">NOV-77</strain>
    </source>
</reference>
<feature type="compositionally biased region" description="Basic and acidic residues" evidence="1">
    <location>
        <begin position="80"/>
        <end position="98"/>
    </location>
</feature>
<protein>
    <submittedName>
        <fullName evidence="2">Uncharacterized protein</fullName>
    </submittedName>
</protein>
<sequence length="196" mass="20317">MPRPTNSKAATHADDGALWATDVARFAKEVPSMKASETTKETPASTKSVVKKPAAMQPTKKKAATKEAATKMSTTTLTRIADRKEVLLPGSHEEKSSSDSDTDTPNPGLITGDEASANKDSKAPGVTTSGEIPAANAASSRTTNPPEEPVPPAEAPKGRTPSPEDPSLQVDYEESGSGTDREAGDVEVPSVSPHNG</sequence>
<dbReference type="AlphaFoldDB" id="A0A6G0S9C0"/>